<keyword evidence="7" id="KW-1185">Reference proteome</keyword>
<evidence type="ECO:0000259" key="4">
    <source>
        <dbReference type="PROSITE" id="PS50158"/>
    </source>
</evidence>
<comment type="caution">
    <text evidence="6">The sequence shown here is derived from an EMBL/GenBank/DDBJ whole genome shotgun (WGS) entry which is preliminary data.</text>
</comment>
<dbReference type="EMBL" id="CAUYUJ010002047">
    <property type="protein sequence ID" value="CAK0798924.1"/>
    <property type="molecule type" value="Genomic_DNA"/>
</dbReference>
<feature type="domain" description="Integrase catalytic" evidence="5">
    <location>
        <begin position="701"/>
        <end position="883"/>
    </location>
</feature>
<sequence>PEFNTRVNFNIKVEFNMQVEFDTMEQIVQQLQATLERQQQDIQLLRQQLAAEQAKTSVIERLATSIDKMAANSGSSSLVDTKGIGKPTTFGGGDEKDLEKKFGVWQRRTQNFIVSVHPSLDDVMEWAIENKETITNDILLQAFGDDADPANKIDDILEKPHQVYSMLVQITEGEANDIVCNSGSNGMEAWRKLSRRFDPLTGGRVRNLLRQIISPGRCSVDVIAGGLERWEELVTKYDRSNTSRGEARTLPEDIKMAALESLVPQELETHLQLNATRFDTYMDMRTEIVRYVEARLGAKIRGPQVQQHDRHRDRGSDMDVDMGSLQRHPKGKDGKGNSGKGFDGYCFNCGGWGHRSSDCRRAPQDGKGRGGKSDPKGKGRDSKGKDTKGKARGSGAHETGAFELCTLDLCPLTSITSDDFDEHGNPRDTDLATELDHIPDLGLTMDTGQACEMDDIPDLGLTMDTGQACEMDDILDLGLIMDTDLTRELDDIPDLGLIVETDLACEMDHLPEQGAILELDVTSEPDEIVELDIIIEMALTSETDEITELYVTMALDLDTVELRKPELEVNSVDMNSFKTASGEVVDDEGPFQFLGYSLNGQLFRLNGRLADIHKPLVSAGKVTENCMIILKEHTGHVIPRTSNLAKKINEVIQNELEASPKQELLKLKNELWKFNLDTGAACTVFPTKWAKPDDDASRSKRELAPMEVVGGDPESTEAIPEIVTDYFYMGEEEKAATHVFIKDRVTSMIGAAVLDGKTSTYAAKYFTNFLVELGYRRIILKSDNEPALLKLRREAVKDMQIEVVPRESPVSDHQANGAAESGVREAKKGIRALKTSTEDRYGRKLAEDHVLLAWLARHVVQTSNRYKVGEDGRTPVQRSTGRRWKKPALLFGECIMARLAVTRAGIMIPGAAGAQEGLKRDVYIAAKMTEKYGLTPECPACTEIFFGGSTRQGHAPTCRSRIVEAMEKDPDGRLRLAAARKRKKASTAAPDAKQESEVEDAVREKPEEEQEEVDMTVGEGDHMQVVKPERNMKCDIGSLSEQDSQRAQDQRARKRGAMAGTSGISEKSAPAVGQARNADVGAFSAYKDKYFAETFKHVTEFYTGSEFEGDGIRGGIPDSSRDVRNGFAIDLRLQRPDGQFWDLSRDEDIDMLDKLQDKYKPEVLIGCPSSTVFSRLRSPSRVNLGPNTVSLEMQDGRRHLRASVDAYRKQIKMGKLFLHEVPGITTSRDEDIMAELENMPGVYMDERVSLQGKSGWYRHVRPVGFQKVRSTQIYPPRLMYAILRVVRDQLVHRMELSSMDICTAGPIADEPEVYSDEQWKTYYDDVNGGIPPTKLVEDASQLERDWVAKEGVYTKVPREVMESEGATAIPLLWIDTNKGDANKPVVRSRLVVMEAAKGKKAKFEQLSPEKLFSAMPWLEALKLLCIIQATQQRSSRGAELKLAFWDISRAHFTSKCERRLFVKLPEGDPDRHTHVGLLQRTMYGTQDASHLWQKNYTDLLAKKGYVPGKTNPSIFYNPFDGSRLFVHGDDFVLLGDQRSITEMDTLLDFKFTCKHVATLGTEAGDSQDACILNRIVRITEDGIEIEGDRRHAELLARDLGLEEAKSVDTPRVKHSESDVWKGADSRVLSSSEATLYRSCVMRASYLGQDRLDIQEAVKCLAQSMKSPNEFNLQEPKRLGRYVLGRPRAILKFPKQAMPNSAHALGIKSLMADWGLSSAIRLNVKTDCAAAKGFATRRGLGKQRHVNTRYLWLQDRVASGDIRIVKVRTTEQMADPLTKAMAVGMRDPLLTTAGLVFDSSRAVTQKGLLA</sequence>
<feature type="region of interest" description="Disordered" evidence="3">
    <location>
        <begin position="357"/>
        <end position="395"/>
    </location>
</feature>
<keyword evidence="1" id="KW-0862">Zinc</keyword>
<dbReference type="InterPro" id="IPR013103">
    <property type="entry name" value="RVT_2"/>
</dbReference>
<feature type="region of interest" description="Disordered" evidence="3">
    <location>
        <begin position="1037"/>
        <end position="1070"/>
    </location>
</feature>
<accession>A0ABN9Q3V4</accession>
<proteinExistence type="predicted"/>
<keyword evidence="1" id="KW-0479">Metal-binding</keyword>
<dbReference type="PROSITE" id="PS50158">
    <property type="entry name" value="ZF_CCHC"/>
    <property type="match status" value="1"/>
</dbReference>
<feature type="compositionally biased region" description="Basic and acidic residues" evidence="3">
    <location>
        <begin position="357"/>
        <end position="389"/>
    </location>
</feature>
<protein>
    <submittedName>
        <fullName evidence="6">Uncharacterized protein</fullName>
    </submittedName>
</protein>
<dbReference type="Pfam" id="PF07727">
    <property type="entry name" value="RVT_2"/>
    <property type="match status" value="1"/>
</dbReference>
<evidence type="ECO:0000259" key="5">
    <source>
        <dbReference type="PROSITE" id="PS50994"/>
    </source>
</evidence>
<keyword evidence="1" id="KW-0863">Zinc-finger</keyword>
<organism evidence="6 7">
    <name type="scientific">Prorocentrum cordatum</name>
    <dbReference type="NCBI Taxonomy" id="2364126"/>
    <lineage>
        <taxon>Eukaryota</taxon>
        <taxon>Sar</taxon>
        <taxon>Alveolata</taxon>
        <taxon>Dinophyceae</taxon>
        <taxon>Prorocentrales</taxon>
        <taxon>Prorocentraceae</taxon>
        <taxon>Prorocentrum</taxon>
    </lineage>
</organism>
<feature type="compositionally biased region" description="Basic and acidic residues" evidence="3">
    <location>
        <begin position="992"/>
        <end position="1006"/>
    </location>
</feature>
<evidence type="ECO:0000313" key="7">
    <source>
        <dbReference type="Proteomes" id="UP001189429"/>
    </source>
</evidence>
<dbReference type="InterPro" id="IPR036397">
    <property type="entry name" value="RNaseH_sf"/>
</dbReference>
<evidence type="ECO:0000313" key="6">
    <source>
        <dbReference type="EMBL" id="CAK0798924.1"/>
    </source>
</evidence>
<dbReference type="Gene3D" id="3.30.420.10">
    <property type="entry name" value="Ribonuclease H-like superfamily/Ribonuclease H"/>
    <property type="match status" value="1"/>
</dbReference>
<name>A0ABN9Q3V4_9DINO</name>
<keyword evidence="2" id="KW-0175">Coiled coil</keyword>
<feature type="region of interest" description="Disordered" evidence="3">
    <location>
        <begin position="980"/>
        <end position="1015"/>
    </location>
</feature>
<dbReference type="PROSITE" id="PS50994">
    <property type="entry name" value="INTEGRASE"/>
    <property type="match status" value="1"/>
</dbReference>
<evidence type="ECO:0000256" key="1">
    <source>
        <dbReference type="PROSITE-ProRule" id="PRU00047"/>
    </source>
</evidence>
<dbReference type="Proteomes" id="UP001189429">
    <property type="component" value="Unassembled WGS sequence"/>
</dbReference>
<feature type="region of interest" description="Disordered" evidence="3">
    <location>
        <begin position="301"/>
        <end position="337"/>
    </location>
</feature>
<feature type="compositionally biased region" description="Basic and acidic residues" evidence="3">
    <location>
        <begin position="307"/>
        <end position="317"/>
    </location>
</feature>
<evidence type="ECO:0000256" key="2">
    <source>
        <dbReference type="SAM" id="Coils"/>
    </source>
</evidence>
<gene>
    <name evidence="6" type="ORF">PCOR1329_LOCUS7550</name>
</gene>
<dbReference type="InterPro" id="IPR001878">
    <property type="entry name" value="Znf_CCHC"/>
</dbReference>
<dbReference type="InterPro" id="IPR001584">
    <property type="entry name" value="Integrase_cat-core"/>
</dbReference>
<feature type="coiled-coil region" evidence="2">
    <location>
        <begin position="21"/>
        <end position="55"/>
    </location>
</feature>
<reference evidence="6" key="1">
    <citation type="submission" date="2023-10" db="EMBL/GenBank/DDBJ databases">
        <authorList>
            <person name="Chen Y."/>
            <person name="Shah S."/>
            <person name="Dougan E. K."/>
            <person name="Thang M."/>
            <person name="Chan C."/>
        </authorList>
    </citation>
    <scope>NUCLEOTIDE SEQUENCE [LARGE SCALE GENOMIC DNA]</scope>
</reference>
<evidence type="ECO:0000256" key="3">
    <source>
        <dbReference type="SAM" id="MobiDB-lite"/>
    </source>
</evidence>
<feature type="domain" description="CCHC-type" evidence="4">
    <location>
        <begin position="346"/>
        <end position="361"/>
    </location>
</feature>
<feature type="non-terminal residue" evidence="6">
    <location>
        <position position="1"/>
    </location>
</feature>